<dbReference type="OrthoDB" id="2113294at2759"/>
<dbReference type="Pfam" id="PF15024">
    <property type="entry name" value="Glyco_transf_18"/>
    <property type="match status" value="1"/>
</dbReference>
<protein>
    <recommendedName>
        <fullName evidence="1">Glycosyltransferase family 18 catalytic domain-containing protein</fullName>
    </recommendedName>
</protein>
<reference evidence="2" key="1">
    <citation type="journal article" date="2019" name="Environ. Microbiol.">
        <title>Fungal ecological strategies reflected in gene transcription - a case study of two litter decomposers.</title>
        <authorList>
            <person name="Barbi F."/>
            <person name="Kohler A."/>
            <person name="Barry K."/>
            <person name="Baskaran P."/>
            <person name="Daum C."/>
            <person name="Fauchery L."/>
            <person name="Ihrmark K."/>
            <person name="Kuo A."/>
            <person name="LaButti K."/>
            <person name="Lipzen A."/>
            <person name="Morin E."/>
            <person name="Grigoriev I.V."/>
            <person name="Henrissat B."/>
            <person name="Lindahl B."/>
            <person name="Martin F."/>
        </authorList>
    </citation>
    <scope>NUCLEOTIDE SEQUENCE</scope>
    <source>
        <strain evidence="2">JB14</strain>
    </source>
</reference>
<dbReference type="InterPro" id="IPR026116">
    <property type="entry name" value="GT18_cat"/>
</dbReference>
<dbReference type="EMBL" id="ML769587">
    <property type="protein sequence ID" value="KAE9392831.1"/>
    <property type="molecule type" value="Genomic_DNA"/>
</dbReference>
<keyword evidence="3" id="KW-1185">Reference proteome</keyword>
<sequence length="406" mass="45985">MTFALFATNAFFSQDLSCNALSSFHPSQTVKSTSASRIELLSHLYPGSPHRDNWENENHKSMHALLACMSNDDCTENQTSIVILSPSHFIIAICEDCEKSGEDIWAMSVLGSLREMGYTTFFAPYNEALVRVYSQFPDLVKIIIMNGDKAYSCFDDPRCIKGPENPLGIPLWKILSFAYWPVSEHPLGNSWTLSPEKYSWLDNVYLGYSIERTCLKTPITPTSELPPFPLSLVGGMLNDTEYESSVPTPIVNLGLMQQEDFFRELGLSRVLIGIGLPALSPTPYDALCMGVPFINPILIWDREDPENRDKWLAQHEVLKYESPPYVYNVKRDDAEGLWAAVRAALDNPIERYIVPEMTMESLKSRMAFVVEKDWRKDAEVVLDERRSSGNDEGSWVEGLGYFKRSM</sequence>
<evidence type="ECO:0000259" key="1">
    <source>
        <dbReference type="Pfam" id="PF15024"/>
    </source>
</evidence>
<dbReference type="GO" id="GO:0030144">
    <property type="term" value="F:alpha-1,6-mannosylglycoprotein 6-beta-N-acetylglucosaminyltransferase activity"/>
    <property type="evidence" value="ECO:0007669"/>
    <property type="project" value="InterPro"/>
</dbReference>
<dbReference type="Proteomes" id="UP000799118">
    <property type="component" value="Unassembled WGS sequence"/>
</dbReference>
<proteinExistence type="predicted"/>
<dbReference type="AlphaFoldDB" id="A0A6A4H414"/>
<accession>A0A6A4H414</accession>
<gene>
    <name evidence="2" type="ORF">BT96DRAFT_967329</name>
</gene>
<evidence type="ECO:0000313" key="2">
    <source>
        <dbReference type="EMBL" id="KAE9392831.1"/>
    </source>
</evidence>
<name>A0A6A4H414_9AGAR</name>
<organism evidence="2 3">
    <name type="scientific">Gymnopus androsaceus JB14</name>
    <dbReference type="NCBI Taxonomy" id="1447944"/>
    <lineage>
        <taxon>Eukaryota</taxon>
        <taxon>Fungi</taxon>
        <taxon>Dikarya</taxon>
        <taxon>Basidiomycota</taxon>
        <taxon>Agaricomycotina</taxon>
        <taxon>Agaricomycetes</taxon>
        <taxon>Agaricomycetidae</taxon>
        <taxon>Agaricales</taxon>
        <taxon>Marasmiineae</taxon>
        <taxon>Omphalotaceae</taxon>
        <taxon>Gymnopus</taxon>
    </lineage>
</organism>
<feature type="domain" description="Glycosyltransferase family 18 catalytic" evidence="1">
    <location>
        <begin position="238"/>
        <end position="372"/>
    </location>
</feature>
<evidence type="ECO:0000313" key="3">
    <source>
        <dbReference type="Proteomes" id="UP000799118"/>
    </source>
</evidence>
<dbReference type="UniPathway" id="UPA00378"/>